<gene>
    <name evidence="3" type="ORF">Sviol_56660</name>
</gene>
<evidence type="ECO:0000256" key="1">
    <source>
        <dbReference type="SAM" id="MobiDB-lite"/>
    </source>
</evidence>
<keyword evidence="2" id="KW-0472">Membrane</keyword>
<protein>
    <recommendedName>
        <fullName evidence="5">Proline-rich protein</fullName>
    </recommendedName>
</protein>
<keyword evidence="2" id="KW-0812">Transmembrane</keyword>
<keyword evidence="4" id="KW-1185">Reference proteome</keyword>
<dbReference type="Proteomes" id="UP001050808">
    <property type="component" value="Unassembled WGS sequence"/>
</dbReference>
<comment type="caution">
    <text evidence="3">The sequence shown here is derived from an EMBL/GenBank/DDBJ whole genome shotgun (WGS) entry which is preliminary data.</text>
</comment>
<evidence type="ECO:0000256" key="2">
    <source>
        <dbReference type="SAM" id="Phobius"/>
    </source>
</evidence>
<dbReference type="EMBL" id="BNDY01000017">
    <property type="protein sequence ID" value="GHI41258.1"/>
    <property type="molecule type" value="Genomic_DNA"/>
</dbReference>
<feature type="compositionally biased region" description="Pro residues" evidence="1">
    <location>
        <begin position="1"/>
        <end position="17"/>
    </location>
</feature>
<reference evidence="3" key="1">
    <citation type="submission" date="2024-05" db="EMBL/GenBank/DDBJ databases">
        <title>Whole genome shotgun sequence of Streptomyces violascens NBRC 12920.</title>
        <authorList>
            <person name="Komaki H."/>
            <person name="Tamura T."/>
        </authorList>
    </citation>
    <scope>NUCLEOTIDE SEQUENCE</scope>
    <source>
        <strain evidence="3">NBRC 12920</strain>
    </source>
</reference>
<feature type="region of interest" description="Disordered" evidence="1">
    <location>
        <begin position="1"/>
        <end position="28"/>
    </location>
</feature>
<evidence type="ECO:0008006" key="5">
    <source>
        <dbReference type="Google" id="ProtNLM"/>
    </source>
</evidence>
<evidence type="ECO:0000313" key="3">
    <source>
        <dbReference type="EMBL" id="GHI41258.1"/>
    </source>
</evidence>
<name>A0ABQ3QVE6_9ACTN</name>
<sequence>MPEAPPVAPPVVPPAPSPGASAHPAPPAAHRIALHNYRMPPRKKPAPRLSPVTLTLLVTAPAVLGAALLRSRSGSRSR</sequence>
<accession>A0ABQ3QVE6</accession>
<organism evidence="3 4">
    <name type="scientific">Streptomyces violascens</name>
    <dbReference type="NCBI Taxonomy" id="67381"/>
    <lineage>
        <taxon>Bacteria</taxon>
        <taxon>Bacillati</taxon>
        <taxon>Actinomycetota</taxon>
        <taxon>Actinomycetes</taxon>
        <taxon>Kitasatosporales</taxon>
        <taxon>Streptomycetaceae</taxon>
        <taxon>Streptomyces</taxon>
    </lineage>
</organism>
<evidence type="ECO:0000313" key="4">
    <source>
        <dbReference type="Proteomes" id="UP001050808"/>
    </source>
</evidence>
<feature type="transmembrane region" description="Helical" evidence="2">
    <location>
        <begin position="49"/>
        <end position="69"/>
    </location>
</feature>
<keyword evidence="2" id="KW-1133">Transmembrane helix</keyword>
<proteinExistence type="predicted"/>